<evidence type="ECO:0000313" key="2">
    <source>
        <dbReference type="EMBL" id="OGI47978.1"/>
    </source>
</evidence>
<sequence>MHSFGAILIAVAASYLALLGLLYAFQGQLVYFPMREIVATPRDRGLDFEDVYLETEDGVRLHGWFVPAAPERAVLLYFHGNAGNLSYRVERTKVFHDLGLSVLALDYRGYGRSAGRPSEEGTYRDARAAWRYLAETRRIAPDRIVLFGRSLGAAVAAQLAVEVAPRALILDSAFTSAVDLGAAVYPWLPVRLLARYRYPTLENLKQVNRPVLIVHSRNDEIVPFRHGEALYAAANPPKVFLEIAGGHNDDFFVRDRRYADGLDAFLAEVLKSARP</sequence>
<evidence type="ECO:0000313" key="3">
    <source>
        <dbReference type="Proteomes" id="UP000178885"/>
    </source>
</evidence>
<dbReference type="InterPro" id="IPR022742">
    <property type="entry name" value="Hydrolase_4"/>
</dbReference>
<dbReference type="AlphaFoldDB" id="A0A1F6TS50"/>
<dbReference type="EMBL" id="MFSU01000040">
    <property type="protein sequence ID" value="OGI47978.1"/>
    <property type="molecule type" value="Genomic_DNA"/>
</dbReference>
<gene>
    <name evidence="2" type="ORF">A2151_05095</name>
</gene>
<dbReference type="Proteomes" id="UP000178885">
    <property type="component" value="Unassembled WGS sequence"/>
</dbReference>
<name>A0A1F6TS50_9PROT</name>
<dbReference type="Gene3D" id="3.40.50.1820">
    <property type="entry name" value="alpha/beta hydrolase"/>
    <property type="match status" value="1"/>
</dbReference>
<proteinExistence type="predicted"/>
<dbReference type="STRING" id="1817760.A2151_05095"/>
<protein>
    <submittedName>
        <fullName evidence="2">Lysophospholipase</fullName>
    </submittedName>
</protein>
<dbReference type="Pfam" id="PF12146">
    <property type="entry name" value="Hydrolase_4"/>
    <property type="match status" value="1"/>
</dbReference>
<dbReference type="SUPFAM" id="SSF53474">
    <property type="entry name" value="alpha/beta-Hydrolases"/>
    <property type="match status" value="1"/>
</dbReference>
<dbReference type="PANTHER" id="PTHR12277">
    <property type="entry name" value="ALPHA/BETA HYDROLASE DOMAIN-CONTAINING PROTEIN"/>
    <property type="match status" value="1"/>
</dbReference>
<feature type="domain" description="Serine aminopeptidase S33" evidence="1">
    <location>
        <begin position="70"/>
        <end position="176"/>
    </location>
</feature>
<accession>A0A1F6TS50</accession>
<reference evidence="2 3" key="1">
    <citation type="journal article" date="2016" name="Nat. Commun.">
        <title>Thousands of microbial genomes shed light on interconnected biogeochemical processes in an aquifer system.</title>
        <authorList>
            <person name="Anantharaman K."/>
            <person name="Brown C.T."/>
            <person name="Hug L.A."/>
            <person name="Sharon I."/>
            <person name="Castelle C.J."/>
            <person name="Probst A.J."/>
            <person name="Thomas B.C."/>
            <person name="Singh A."/>
            <person name="Wilkins M.J."/>
            <person name="Karaoz U."/>
            <person name="Brodie E.L."/>
            <person name="Williams K.H."/>
            <person name="Hubbard S.S."/>
            <person name="Banfield J.F."/>
        </authorList>
    </citation>
    <scope>NUCLEOTIDE SEQUENCE [LARGE SCALE GENOMIC DNA]</scope>
</reference>
<evidence type="ECO:0000259" key="1">
    <source>
        <dbReference type="Pfam" id="PF12146"/>
    </source>
</evidence>
<organism evidence="2 3">
    <name type="scientific">Candidatus Muproteobacteria bacterium RBG_16_65_34</name>
    <dbReference type="NCBI Taxonomy" id="1817760"/>
    <lineage>
        <taxon>Bacteria</taxon>
        <taxon>Pseudomonadati</taxon>
        <taxon>Pseudomonadota</taxon>
        <taxon>Candidatus Muproteobacteria</taxon>
    </lineage>
</organism>
<comment type="caution">
    <text evidence="2">The sequence shown here is derived from an EMBL/GenBank/DDBJ whole genome shotgun (WGS) entry which is preliminary data.</text>
</comment>
<dbReference type="InterPro" id="IPR029058">
    <property type="entry name" value="AB_hydrolase_fold"/>
</dbReference>
<dbReference type="PANTHER" id="PTHR12277:SF81">
    <property type="entry name" value="PROTEIN ABHD13"/>
    <property type="match status" value="1"/>
</dbReference>